<sequence length="80" mass="8064">MVIGGAGADGGGGLPEGSTAQPDFEEPLLQAHAAVPARGKQEPAERDHEAQCSPQADVDDDGGATFVRTCFNGLNALSGE</sequence>
<accession>J3KVI3</accession>
<evidence type="ECO:0000256" key="1">
    <source>
        <dbReference type="SAM" id="MobiDB-lite"/>
    </source>
</evidence>
<protein>
    <submittedName>
        <fullName evidence="2">Uncharacterized protein</fullName>
    </submittedName>
</protein>
<reference evidence="2" key="1">
    <citation type="submission" date="2015-06" db="UniProtKB">
        <authorList>
            <consortium name="EnsemblPlants"/>
        </authorList>
    </citation>
    <scope>IDENTIFICATION</scope>
</reference>
<feature type="region of interest" description="Disordered" evidence="1">
    <location>
        <begin position="1"/>
        <end position="63"/>
    </location>
</feature>
<keyword evidence="3" id="KW-1185">Reference proteome</keyword>
<organism evidence="2">
    <name type="scientific">Oryza brachyantha</name>
    <name type="common">malo sina</name>
    <dbReference type="NCBI Taxonomy" id="4533"/>
    <lineage>
        <taxon>Eukaryota</taxon>
        <taxon>Viridiplantae</taxon>
        <taxon>Streptophyta</taxon>
        <taxon>Embryophyta</taxon>
        <taxon>Tracheophyta</taxon>
        <taxon>Spermatophyta</taxon>
        <taxon>Magnoliopsida</taxon>
        <taxon>Liliopsida</taxon>
        <taxon>Poales</taxon>
        <taxon>Poaceae</taxon>
        <taxon>BOP clade</taxon>
        <taxon>Oryzoideae</taxon>
        <taxon>Oryzeae</taxon>
        <taxon>Oryzinae</taxon>
        <taxon>Oryza</taxon>
    </lineage>
</organism>
<feature type="compositionally biased region" description="Gly residues" evidence="1">
    <location>
        <begin position="1"/>
        <end position="15"/>
    </location>
</feature>
<dbReference type="AlphaFoldDB" id="J3KVI3"/>
<dbReference type="EnsemblPlants" id="OB0193G10010.1">
    <property type="protein sequence ID" value="OB0193G10010.1"/>
    <property type="gene ID" value="OB0193G10010"/>
</dbReference>
<dbReference type="Proteomes" id="UP000006038">
    <property type="component" value="Unassembled WGS sequence"/>
</dbReference>
<evidence type="ECO:0000313" key="2">
    <source>
        <dbReference type="EnsemblPlants" id="OB0193G10010.1"/>
    </source>
</evidence>
<evidence type="ECO:0000313" key="3">
    <source>
        <dbReference type="Proteomes" id="UP000006038"/>
    </source>
</evidence>
<name>J3KVI3_ORYBR</name>
<proteinExistence type="predicted"/>
<dbReference type="Gramene" id="OB0193G10010.1">
    <property type="protein sequence ID" value="OB0193G10010.1"/>
    <property type="gene ID" value="OB0193G10010"/>
</dbReference>
<dbReference type="HOGENOM" id="CLU_2593650_0_0_1"/>
<feature type="compositionally biased region" description="Basic and acidic residues" evidence="1">
    <location>
        <begin position="39"/>
        <end position="50"/>
    </location>
</feature>